<dbReference type="RefSeq" id="WP_192215620.1">
    <property type="nucleotide sequence ID" value="NZ_BPQF01000019.1"/>
</dbReference>
<dbReference type="AlphaFoldDB" id="A0AAV4ZB59"/>
<reference evidence="1" key="1">
    <citation type="journal article" date="2016" name="Front. Microbiol.">
        <title>Genome Sequence of the Piezophilic, Mesophilic Sulfate-Reducing Bacterium Desulfovibrio indicus J2T.</title>
        <authorList>
            <person name="Cao J."/>
            <person name="Maignien L."/>
            <person name="Shao Z."/>
            <person name="Alain K."/>
            <person name="Jebbar M."/>
        </authorList>
    </citation>
    <scope>NUCLEOTIDE SEQUENCE</scope>
    <source>
        <strain evidence="1">DSM 21893</strain>
    </source>
</reference>
<dbReference type="EMBL" id="BPQF01000019">
    <property type="protein sequence ID" value="GJD41359.1"/>
    <property type="molecule type" value="Genomic_DNA"/>
</dbReference>
<keyword evidence="2" id="KW-1185">Reference proteome</keyword>
<accession>A0AAV4ZB59</accession>
<evidence type="ECO:0000313" key="1">
    <source>
        <dbReference type="EMBL" id="GJD41359.1"/>
    </source>
</evidence>
<sequence length="174" mass="19465">MSDALPPLPFRWDGEALVPLNQHWAKRADAAYTIGETYTLVPHEERSANSHRHYFASVREAWEQLPEDVSRHFPTPEHLRKHALIQTGFRDERSIVCASKSEARRVAAFVSPMDDYAAVVIHEAMVVVMTAKSQNLKAMDRRTFADSKDKVLALLDEMVGVSAGTLSHEAGRAA</sequence>
<reference evidence="1" key="2">
    <citation type="submission" date="2021-08" db="EMBL/GenBank/DDBJ databases">
        <authorList>
            <person name="Tani A."/>
            <person name="Ola A."/>
            <person name="Ogura Y."/>
            <person name="Katsura K."/>
            <person name="Hayashi T."/>
        </authorList>
    </citation>
    <scope>NUCLEOTIDE SEQUENCE</scope>
    <source>
        <strain evidence="1">DSM 21893</strain>
    </source>
</reference>
<gene>
    <name evidence="1" type="ORF">OICFNHDK_3842</name>
</gene>
<organism evidence="1 2">
    <name type="scientific">Methylobacterium bullatum</name>
    <dbReference type="NCBI Taxonomy" id="570505"/>
    <lineage>
        <taxon>Bacteria</taxon>
        <taxon>Pseudomonadati</taxon>
        <taxon>Pseudomonadota</taxon>
        <taxon>Alphaproteobacteria</taxon>
        <taxon>Hyphomicrobiales</taxon>
        <taxon>Methylobacteriaceae</taxon>
        <taxon>Methylobacterium</taxon>
    </lineage>
</organism>
<name>A0AAV4ZB59_9HYPH</name>
<comment type="caution">
    <text evidence="1">The sequence shown here is derived from an EMBL/GenBank/DDBJ whole genome shotgun (WGS) entry which is preliminary data.</text>
</comment>
<protein>
    <submittedName>
        <fullName evidence="1">Uncharacterized protein</fullName>
    </submittedName>
</protein>
<evidence type="ECO:0000313" key="2">
    <source>
        <dbReference type="Proteomes" id="UP001055307"/>
    </source>
</evidence>
<proteinExistence type="predicted"/>
<dbReference type="Proteomes" id="UP001055307">
    <property type="component" value="Unassembled WGS sequence"/>
</dbReference>